<keyword evidence="2" id="KW-0732">Signal</keyword>
<feature type="signal peptide" evidence="2">
    <location>
        <begin position="1"/>
        <end position="32"/>
    </location>
</feature>
<dbReference type="Proteomes" id="UP000029548">
    <property type="component" value="Unassembled WGS sequence"/>
</dbReference>
<gene>
    <name evidence="3" type="ORF">HMPREF1650_07700</name>
</gene>
<name>A0A096A676_9CORY</name>
<sequence>MVSNRRTNIRRIAAALGTAALLSAGLAPASMAQPALPGLPTPDYGSIPQAPSSSDLPANEIAAAIEQITSQEAVPEEIRSALERVSAFLTGSGEPGWEEPEDAPTTSDFPLPSVAENCINGEGRSFGLATSIPGPAALPLPGVPAHQVGYVFTGLGTKGVYNGQSTMKVHWVNITNGKYGTTPLTYNGVNEDSHGTVNGVADTGSGIVVSAIEGGFTTNGENGPSECNYTPTATYTVVQ</sequence>
<accession>A0A096A676</accession>
<dbReference type="RefSeq" id="WP_035122449.1">
    <property type="nucleotide sequence ID" value="NZ_JRNE01000055.1"/>
</dbReference>
<evidence type="ECO:0000313" key="4">
    <source>
        <dbReference type="Proteomes" id="UP000029548"/>
    </source>
</evidence>
<comment type="caution">
    <text evidence="3">The sequence shown here is derived from an EMBL/GenBank/DDBJ whole genome shotgun (WGS) entry which is preliminary data.</text>
</comment>
<proteinExistence type="predicted"/>
<dbReference type="PROSITE" id="PS51318">
    <property type="entry name" value="TAT"/>
    <property type="match status" value="1"/>
</dbReference>
<dbReference type="EMBL" id="JRNE01000055">
    <property type="protein sequence ID" value="KGF16369.1"/>
    <property type="molecule type" value="Genomic_DNA"/>
</dbReference>
<evidence type="ECO:0000256" key="1">
    <source>
        <dbReference type="SAM" id="MobiDB-lite"/>
    </source>
</evidence>
<organism evidence="3 4">
    <name type="scientific">Corynebacterium freneyi DNF00450</name>
    <dbReference type="NCBI Taxonomy" id="1287475"/>
    <lineage>
        <taxon>Bacteria</taxon>
        <taxon>Bacillati</taxon>
        <taxon>Actinomycetota</taxon>
        <taxon>Actinomycetes</taxon>
        <taxon>Mycobacteriales</taxon>
        <taxon>Corynebacteriaceae</taxon>
        <taxon>Corynebacterium</taxon>
    </lineage>
</organism>
<reference evidence="3 4" key="1">
    <citation type="submission" date="2014-07" db="EMBL/GenBank/DDBJ databases">
        <authorList>
            <person name="McCorrison J."/>
            <person name="Sanka R."/>
            <person name="Torralba M."/>
            <person name="Gillis M."/>
            <person name="Haft D.H."/>
            <person name="Methe B."/>
            <person name="Sutton G."/>
            <person name="Nelson K.E."/>
        </authorList>
    </citation>
    <scope>NUCLEOTIDE SEQUENCE [LARGE SCALE GENOMIC DNA]</scope>
    <source>
        <strain evidence="3 4">DNF00450</strain>
    </source>
</reference>
<dbReference type="AlphaFoldDB" id="A0A096A676"/>
<protein>
    <recommendedName>
        <fullName evidence="5">Secreted protein</fullName>
    </recommendedName>
</protein>
<dbReference type="eggNOG" id="ENOG5033SXJ">
    <property type="taxonomic scope" value="Bacteria"/>
</dbReference>
<feature type="chain" id="PRO_5001923401" description="Secreted protein" evidence="2">
    <location>
        <begin position="33"/>
        <end position="239"/>
    </location>
</feature>
<dbReference type="InterPro" id="IPR006311">
    <property type="entry name" value="TAT_signal"/>
</dbReference>
<evidence type="ECO:0000313" key="3">
    <source>
        <dbReference type="EMBL" id="KGF16369.1"/>
    </source>
</evidence>
<evidence type="ECO:0000256" key="2">
    <source>
        <dbReference type="SAM" id="SignalP"/>
    </source>
</evidence>
<feature type="region of interest" description="Disordered" evidence="1">
    <location>
        <begin position="91"/>
        <end position="110"/>
    </location>
</feature>
<evidence type="ECO:0008006" key="5">
    <source>
        <dbReference type="Google" id="ProtNLM"/>
    </source>
</evidence>